<gene>
    <name evidence="4" type="ORF">B0T18DRAFT_224152</name>
</gene>
<dbReference type="Proteomes" id="UP001172155">
    <property type="component" value="Unassembled WGS sequence"/>
</dbReference>
<dbReference type="InterPro" id="IPR011990">
    <property type="entry name" value="TPR-like_helical_dom_sf"/>
</dbReference>
<dbReference type="Gene3D" id="1.25.40.10">
    <property type="entry name" value="Tetratricopeptide repeat domain"/>
    <property type="match status" value="2"/>
</dbReference>
<dbReference type="InterPro" id="IPR051222">
    <property type="entry name" value="PPR/CCM1_RNA-binding"/>
</dbReference>
<sequence>MSSFATTWTQLHAANSKLALVLALDGNPNPDILHPLVMRRASFICKPCLWQIRQQILPPRLPSQPCARQWSSLGAGFLPGYSFKDVFQDPYTPDDSRIRKKKREARGSGSRRAASFWAPRKLASKPKAPDPDEESLDYATIFGANEPIPIKSEALDLPEGEAGGKWEAPEPPPDPGIQDGLSSNDNGRSRSETPKTIGVRVPQPAMGQTWRRLPLRAMGRRWRGASWTGYYTVSTIRQLVYIAHNTPPEDLPRAKRRFFAWKEEFHTIWRSLKKDGLASLEVHSVLRDDKNLLKPLLACSNPDEMRRQWRTNDAALRKLAWPRLMLKTIRFAPSRAHEVLEATFDENEVPFYAIRDVLNFLVQVYRLLPPATKSEMEVVEGLDVFERRPKAGAHIPRLVLHILRNSTPGFFRFSQDILYAAAATSTIKQLLHLYRETKRCNVRMGFWTKQQYASRFAKHAGYKTIALEILRDLVVNHKPDLSAPHGAALCTSILTYNKKTASDPAHQATRARLFEELLDLGLRPNRITFTAIIRNMCLAKEVDRAWQLFDFMTSSGIEPDDQLYSVLINGSKLSGDFDRIARTANWLTNKKLENPFIWNDVIHTIYHAYVQASLESGHTSPKSVSAFPTMLQVYCKYFDPEPLQRVLSMYDRNAFLRDSTEPADTDQMGPGYWIPRVAPFVESLQPREPHERLQPDHITLAIMLCGYVKSLETSRDIVIFYATFRQLLKAGDETAARIVAHGTEVHDAVLLAITRWPGMLRVALDVLNDMLDSHTTGPLANSQREPGSPDPIPHPKPSAHTWAALIKGLGLARQPDRAEQALRVMDGQGDTPDDTHWNTVTAGYARGQDVEGVISALRRRVAAGFPPDEYTIKAFGYLRSPGDAYEQMEEMVEARDRALAREEAERNEVLGLEEALEGGLEKLDGEHGEGDRGGVLDEDDVSSVEDASRRSPLQGGMSRDEGGA</sequence>
<evidence type="ECO:0000256" key="2">
    <source>
        <dbReference type="PROSITE-ProRule" id="PRU00708"/>
    </source>
</evidence>
<dbReference type="NCBIfam" id="TIGR00756">
    <property type="entry name" value="PPR"/>
    <property type="match status" value="1"/>
</dbReference>
<feature type="compositionally biased region" description="Polar residues" evidence="3">
    <location>
        <begin position="775"/>
        <end position="785"/>
    </location>
</feature>
<keyword evidence="5" id="KW-1185">Reference proteome</keyword>
<dbReference type="AlphaFoldDB" id="A0AA40EKL9"/>
<feature type="compositionally biased region" description="Basic and acidic residues" evidence="3">
    <location>
        <begin position="919"/>
        <end position="935"/>
    </location>
</feature>
<evidence type="ECO:0000313" key="4">
    <source>
        <dbReference type="EMBL" id="KAK0741085.1"/>
    </source>
</evidence>
<feature type="repeat" description="PPR" evidence="2">
    <location>
        <begin position="798"/>
        <end position="832"/>
    </location>
</feature>
<evidence type="ECO:0000313" key="5">
    <source>
        <dbReference type="Proteomes" id="UP001172155"/>
    </source>
</evidence>
<dbReference type="InterPro" id="IPR002885">
    <property type="entry name" value="PPR_rpt"/>
</dbReference>
<name>A0AA40EKL9_9PEZI</name>
<reference evidence="4" key="1">
    <citation type="submission" date="2023-06" db="EMBL/GenBank/DDBJ databases">
        <title>Genome-scale phylogeny and comparative genomics of the fungal order Sordariales.</title>
        <authorList>
            <consortium name="Lawrence Berkeley National Laboratory"/>
            <person name="Hensen N."/>
            <person name="Bonometti L."/>
            <person name="Westerberg I."/>
            <person name="Brannstrom I.O."/>
            <person name="Guillou S."/>
            <person name="Cros-Aarteil S."/>
            <person name="Calhoun S."/>
            <person name="Haridas S."/>
            <person name="Kuo A."/>
            <person name="Mondo S."/>
            <person name="Pangilinan J."/>
            <person name="Riley R."/>
            <person name="LaButti K."/>
            <person name="Andreopoulos B."/>
            <person name="Lipzen A."/>
            <person name="Chen C."/>
            <person name="Yanf M."/>
            <person name="Daum C."/>
            <person name="Ng V."/>
            <person name="Clum A."/>
            <person name="Steindorff A."/>
            <person name="Ohm R."/>
            <person name="Martin F."/>
            <person name="Silar P."/>
            <person name="Natvig D."/>
            <person name="Lalanne C."/>
            <person name="Gautier V."/>
            <person name="Ament-velasquez S.L."/>
            <person name="Kruys A."/>
            <person name="Hutchinson M.I."/>
            <person name="Powell A.J."/>
            <person name="Barry K."/>
            <person name="Miller A.N."/>
            <person name="Grigoriev I.V."/>
            <person name="Debuchy R."/>
            <person name="Gladieux P."/>
            <person name="Thoren M.H."/>
            <person name="Johannesson H."/>
        </authorList>
    </citation>
    <scope>NUCLEOTIDE SEQUENCE</scope>
    <source>
        <strain evidence="4">SMH3187-1</strain>
    </source>
</reference>
<dbReference type="PROSITE" id="PS51375">
    <property type="entry name" value="PPR"/>
    <property type="match status" value="2"/>
</dbReference>
<dbReference type="EMBL" id="JAUKUD010000006">
    <property type="protein sequence ID" value="KAK0741085.1"/>
    <property type="molecule type" value="Genomic_DNA"/>
</dbReference>
<keyword evidence="1" id="KW-0677">Repeat</keyword>
<accession>A0AA40EKL9</accession>
<feature type="region of interest" description="Disordered" evidence="3">
    <location>
        <begin position="160"/>
        <end position="198"/>
    </location>
</feature>
<feature type="region of interest" description="Disordered" evidence="3">
    <location>
        <begin position="92"/>
        <end position="135"/>
    </location>
</feature>
<feature type="region of interest" description="Disordered" evidence="3">
    <location>
        <begin position="775"/>
        <end position="798"/>
    </location>
</feature>
<dbReference type="PANTHER" id="PTHR47942">
    <property type="entry name" value="TETRATRICOPEPTIDE REPEAT (TPR)-LIKE SUPERFAMILY PROTEIN-RELATED"/>
    <property type="match status" value="1"/>
</dbReference>
<protein>
    <recommendedName>
        <fullName evidence="6">Pentatricopeptide repeat protein</fullName>
    </recommendedName>
</protein>
<proteinExistence type="predicted"/>
<evidence type="ECO:0000256" key="1">
    <source>
        <dbReference type="ARBA" id="ARBA00022737"/>
    </source>
</evidence>
<evidence type="ECO:0000256" key="3">
    <source>
        <dbReference type="SAM" id="MobiDB-lite"/>
    </source>
</evidence>
<feature type="region of interest" description="Disordered" evidence="3">
    <location>
        <begin position="917"/>
        <end position="964"/>
    </location>
</feature>
<dbReference type="PANTHER" id="PTHR47942:SF63">
    <property type="entry name" value="PENTATRICOPEPTIDE REPEAT-CONTAINING PROTEIN"/>
    <property type="match status" value="1"/>
</dbReference>
<organism evidence="4 5">
    <name type="scientific">Schizothecium vesticola</name>
    <dbReference type="NCBI Taxonomy" id="314040"/>
    <lineage>
        <taxon>Eukaryota</taxon>
        <taxon>Fungi</taxon>
        <taxon>Dikarya</taxon>
        <taxon>Ascomycota</taxon>
        <taxon>Pezizomycotina</taxon>
        <taxon>Sordariomycetes</taxon>
        <taxon>Sordariomycetidae</taxon>
        <taxon>Sordariales</taxon>
        <taxon>Schizotheciaceae</taxon>
        <taxon>Schizothecium</taxon>
    </lineage>
</organism>
<feature type="repeat" description="PPR" evidence="2">
    <location>
        <begin position="525"/>
        <end position="559"/>
    </location>
</feature>
<evidence type="ECO:0008006" key="6">
    <source>
        <dbReference type="Google" id="ProtNLM"/>
    </source>
</evidence>
<dbReference type="Pfam" id="PF13041">
    <property type="entry name" value="PPR_2"/>
    <property type="match status" value="1"/>
</dbReference>
<comment type="caution">
    <text evidence="4">The sequence shown here is derived from an EMBL/GenBank/DDBJ whole genome shotgun (WGS) entry which is preliminary data.</text>
</comment>